<protein>
    <submittedName>
        <fullName evidence="1">Uncharacterized protein</fullName>
    </submittedName>
</protein>
<sequence length="100" mass="11187">MSPFDGDGDLHPNRHQPLIDALTNFYRVLAEVCYIQPSDIHFPPYGPEFNTSLGLSLGYSPESLELLSKLPYLSQECDNAAPTAVHAYTYYSIIQVYSSD</sequence>
<dbReference type="InParanoid" id="A0A2T3AZ98"/>
<dbReference type="OrthoDB" id="10418378at2759"/>
<dbReference type="EMBL" id="KZ679012">
    <property type="protein sequence ID" value="PSS16480.1"/>
    <property type="molecule type" value="Genomic_DNA"/>
</dbReference>
<proteinExistence type="predicted"/>
<keyword evidence="2" id="KW-1185">Reference proteome</keyword>
<organism evidence="1 2">
    <name type="scientific">Amorphotheca resinae ATCC 22711</name>
    <dbReference type="NCBI Taxonomy" id="857342"/>
    <lineage>
        <taxon>Eukaryota</taxon>
        <taxon>Fungi</taxon>
        <taxon>Dikarya</taxon>
        <taxon>Ascomycota</taxon>
        <taxon>Pezizomycotina</taxon>
        <taxon>Leotiomycetes</taxon>
        <taxon>Helotiales</taxon>
        <taxon>Amorphothecaceae</taxon>
        <taxon>Amorphotheca</taxon>
    </lineage>
</organism>
<gene>
    <name evidence="1" type="ORF">M430DRAFT_19467</name>
</gene>
<evidence type="ECO:0000313" key="2">
    <source>
        <dbReference type="Proteomes" id="UP000241818"/>
    </source>
</evidence>
<dbReference type="RefSeq" id="XP_024719988.1">
    <property type="nucleotide sequence ID" value="XM_024864081.1"/>
</dbReference>
<accession>A0A2T3AZ98</accession>
<reference evidence="1 2" key="1">
    <citation type="journal article" date="2018" name="New Phytol.">
        <title>Comparative genomics and transcriptomics depict ericoid mycorrhizal fungi as versatile saprotrophs and plant mutualists.</title>
        <authorList>
            <person name="Martino E."/>
            <person name="Morin E."/>
            <person name="Grelet G.A."/>
            <person name="Kuo A."/>
            <person name="Kohler A."/>
            <person name="Daghino S."/>
            <person name="Barry K.W."/>
            <person name="Cichocki N."/>
            <person name="Clum A."/>
            <person name="Dockter R.B."/>
            <person name="Hainaut M."/>
            <person name="Kuo R.C."/>
            <person name="LaButti K."/>
            <person name="Lindahl B.D."/>
            <person name="Lindquist E.A."/>
            <person name="Lipzen A."/>
            <person name="Khouja H.R."/>
            <person name="Magnuson J."/>
            <person name="Murat C."/>
            <person name="Ohm R.A."/>
            <person name="Singer S.W."/>
            <person name="Spatafora J.W."/>
            <person name="Wang M."/>
            <person name="Veneault-Fourrey C."/>
            <person name="Henrissat B."/>
            <person name="Grigoriev I.V."/>
            <person name="Martin F.M."/>
            <person name="Perotto S."/>
        </authorList>
    </citation>
    <scope>NUCLEOTIDE SEQUENCE [LARGE SCALE GENOMIC DNA]</scope>
    <source>
        <strain evidence="1 2">ATCC 22711</strain>
    </source>
</reference>
<dbReference type="Proteomes" id="UP000241818">
    <property type="component" value="Unassembled WGS sequence"/>
</dbReference>
<dbReference type="AlphaFoldDB" id="A0A2T3AZ98"/>
<evidence type="ECO:0000313" key="1">
    <source>
        <dbReference type="EMBL" id="PSS16480.1"/>
    </source>
</evidence>
<name>A0A2T3AZ98_AMORE</name>
<dbReference type="GeneID" id="36572162"/>